<dbReference type="InterPro" id="IPR051685">
    <property type="entry name" value="Ycf3/AcsC/BcsC/TPR_MFPF"/>
</dbReference>
<dbReference type="SMART" id="SM00028">
    <property type="entry name" value="TPR"/>
    <property type="match status" value="5"/>
</dbReference>
<dbReference type="Pfam" id="PF13432">
    <property type="entry name" value="TPR_16"/>
    <property type="match status" value="3"/>
</dbReference>
<dbReference type="PANTHER" id="PTHR44943">
    <property type="entry name" value="CELLULOSE SYNTHASE OPERON PROTEIN C"/>
    <property type="match status" value="1"/>
</dbReference>
<evidence type="ECO:0000256" key="1">
    <source>
        <dbReference type="ARBA" id="ARBA00022737"/>
    </source>
</evidence>
<dbReference type="PANTHER" id="PTHR44943:SF5">
    <property type="entry name" value="BLL7697 PROTEIN"/>
    <property type="match status" value="1"/>
</dbReference>
<keyword evidence="4" id="KW-0732">Signal</keyword>
<feature type="region of interest" description="Disordered" evidence="3">
    <location>
        <begin position="23"/>
        <end position="50"/>
    </location>
</feature>
<name>A0A1K2HH56_9NEIS</name>
<evidence type="ECO:0000313" key="6">
    <source>
        <dbReference type="Proteomes" id="UP000186513"/>
    </source>
</evidence>
<sequence length="588" mass="64659">MPNILALGGQILLLSTLLSACATSNPAPSPSDSTPAAPPTAAPERSEAAPAEIEAELPKLALSKEWLFSMLLADIAAQRGERQLSADAWLQVAKETQDPRAARRALEIAYSAGKLDNALQAAQLWRKLDPQQQLAHQMLASLLARSGRLAEAEAEIQQWLRERPQDAPSLFRQAHTLWPPQADKQTVLALTQRLADQHPQLAEAALAVALAASSAGNSVQALSAAELAVQRKPDWETAILYRAALTEGQSSQAAIDYLRAASQRLPKSRDLQSALARKLADARQYQEAGRVYAALKTAYPTEVEYPVGEALAAIQSRNYPQAEVALEQALRLGVDKPDALRYYMGIVAEEQFKLAAAREHYAQVGDGEMGVQAATRLARIEAKLGNQAAALQALQRLPNRSPADQIARVQVEAQIWRELKNLPQARSTLDAGLRQHPDSSELLYDRSLILDLLGDLTATEQDLRRYLSLKPDNALGLNALGYTLANRTQRFDEAEALLQQALKLEPDNPIIQDSMGWLELRRGNVGRAVEWLRRAYTGMPDPEIAAHYGEALWRQGKRSEARKVWAEGEKLDPQHEVLQETLQRLGAR</sequence>
<gene>
    <name evidence="5" type="ORF">SAMN02745887_01867</name>
</gene>
<feature type="signal peptide" evidence="4">
    <location>
        <begin position="1"/>
        <end position="22"/>
    </location>
</feature>
<organism evidence="5 6">
    <name type="scientific">Chitinimonas taiwanensis DSM 18899</name>
    <dbReference type="NCBI Taxonomy" id="1121279"/>
    <lineage>
        <taxon>Bacteria</taxon>
        <taxon>Pseudomonadati</taxon>
        <taxon>Pseudomonadota</taxon>
        <taxon>Betaproteobacteria</taxon>
        <taxon>Neisseriales</taxon>
        <taxon>Chitinibacteraceae</taxon>
        <taxon>Chitinimonas</taxon>
    </lineage>
</organism>
<dbReference type="RefSeq" id="WP_072428430.1">
    <property type="nucleotide sequence ID" value="NZ_FPKR01000006.1"/>
</dbReference>
<keyword evidence="1" id="KW-0677">Repeat</keyword>
<dbReference type="InterPro" id="IPR019734">
    <property type="entry name" value="TPR_rpt"/>
</dbReference>
<evidence type="ECO:0000313" key="5">
    <source>
        <dbReference type="EMBL" id="SFZ76087.1"/>
    </source>
</evidence>
<evidence type="ECO:0000256" key="4">
    <source>
        <dbReference type="SAM" id="SignalP"/>
    </source>
</evidence>
<evidence type="ECO:0000256" key="2">
    <source>
        <dbReference type="ARBA" id="ARBA00022803"/>
    </source>
</evidence>
<reference evidence="5 6" key="1">
    <citation type="submission" date="2016-11" db="EMBL/GenBank/DDBJ databases">
        <authorList>
            <person name="Jaros S."/>
            <person name="Januszkiewicz K."/>
            <person name="Wedrychowicz H."/>
        </authorList>
    </citation>
    <scope>NUCLEOTIDE SEQUENCE [LARGE SCALE GENOMIC DNA]</scope>
    <source>
        <strain evidence="5 6">DSM 18899</strain>
    </source>
</reference>
<protein>
    <submittedName>
        <fullName evidence="5">Tetratricopeptide repeat-containing protein</fullName>
    </submittedName>
</protein>
<dbReference type="STRING" id="1121279.SAMN02745887_01867"/>
<accession>A0A1K2HH56</accession>
<dbReference type="Gene3D" id="1.25.40.10">
    <property type="entry name" value="Tetratricopeptide repeat domain"/>
    <property type="match status" value="2"/>
</dbReference>
<feature type="compositionally biased region" description="Low complexity" evidence="3">
    <location>
        <begin position="23"/>
        <end position="35"/>
    </location>
</feature>
<keyword evidence="6" id="KW-1185">Reference proteome</keyword>
<dbReference type="Proteomes" id="UP000186513">
    <property type="component" value="Unassembled WGS sequence"/>
</dbReference>
<dbReference type="EMBL" id="FPKR01000006">
    <property type="protein sequence ID" value="SFZ76087.1"/>
    <property type="molecule type" value="Genomic_DNA"/>
</dbReference>
<evidence type="ECO:0000256" key="3">
    <source>
        <dbReference type="SAM" id="MobiDB-lite"/>
    </source>
</evidence>
<proteinExistence type="predicted"/>
<dbReference type="SUPFAM" id="SSF48452">
    <property type="entry name" value="TPR-like"/>
    <property type="match status" value="2"/>
</dbReference>
<dbReference type="AlphaFoldDB" id="A0A1K2HH56"/>
<keyword evidence="2" id="KW-0802">TPR repeat</keyword>
<dbReference type="InterPro" id="IPR011990">
    <property type="entry name" value="TPR-like_helical_dom_sf"/>
</dbReference>
<feature type="chain" id="PRO_5012453519" evidence="4">
    <location>
        <begin position="23"/>
        <end position="588"/>
    </location>
</feature>